<protein>
    <submittedName>
        <fullName evidence="1">Uncharacterized protein</fullName>
    </submittedName>
</protein>
<dbReference type="EMBL" id="JABEQY010000012">
    <property type="protein sequence ID" value="NNH64790.1"/>
    <property type="molecule type" value="Genomic_DNA"/>
</dbReference>
<name>A0A7Y2W5Z8_9HYPH</name>
<evidence type="ECO:0000313" key="2">
    <source>
        <dbReference type="Proteomes" id="UP000530654"/>
    </source>
</evidence>
<proteinExistence type="predicted"/>
<comment type="caution">
    <text evidence="1">The sequence shown here is derived from an EMBL/GenBank/DDBJ whole genome shotgun (WGS) entry which is preliminary data.</text>
</comment>
<reference evidence="1 2" key="1">
    <citation type="submission" date="2020-04" db="EMBL/GenBank/DDBJ databases">
        <title>Rhizobium bacterial biofertilizers improve the content of phenolic compounds of Lactuca sativa L. under non-saline and saline-stress conditions.</title>
        <authorList>
            <person name="Ayuso-Calles M."/>
            <person name="Garcia-Estevez I."/>
            <person name="Jimenez-Gomez A."/>
            <person name="Flores-Felix J.D."/>
            <person name="Escribano-Bailon M."/>
            <person name="Rivas R."/>
        </authorList>
    </citation>
    <scope>NUCLEOTIDE SEQUENCE [LARGE SCALE GENOMIC DNA]</scope>
    <source>
        <strain evidence="1 2">GPTR02</strain>
    </source>
</reference>
<evidence type="ECO:0000313" key="1">
    <source>
        <dbReference type="EMBL" id="NNH64790.1"/>
    </source>
</evidence>
<gene>
    <name evidence="1" type="ORF">HLI17_16085</name>
</gene>
<dbReference type="Proteomes" id="UP000530654">
    <property type="component" value="Unassembled WGS sequence"/>
</dbReference>
<organism evidence="1 2">
    <name type="scientific">Rhizobium laguerreae</name>
    <dbReference type="NCBI Taxonomy" id="1076926"/>
    <lineage>
        <taxon>Bacteria</taxon>
        <taxon>Pseudomonadati</taxon>
        <taxon>Pseudomonadota</taxon>
        <taxon>Alphaproteobacteria</taxon>
        <taxon>Hyphomicrobiales</taxon>
        <taxon>Rhizobiaceae</taxon>
        <taxon>Rhizobium/Agrobacterium group</taxon>
        <taxon>Rhizobium</taxon>
    </lineage>
</organism>
<dbReference type="AlphaFoldDB" id="A0A7Y2W5Z8"/>
<sequence>MRATIAARQLDRPAPGILLAVAVDPRRVAEVRPRVIALLRWRRPPDLPVIAKVTTFVHQLREVLHQAMQPVHPEIVAVAIERDEDGFHVALIYGTFGGRANLLSGDSAQKLQIVEKRAAPRMARLTVVGRYAMTA</sequence>
<accession>A0A7Y2W5Z8</accession>